<organism evidence="1">
    <name type="scientific">freshwater metagenome</name>
    <dbReference type="NCBI Taxonomy" id="449393"/>
    <lineage>
        <taxon>unclassified sequences</taxon>
        <taxon>metagenomes</taxon>
        <taxon>ecological metagenomes</taxon>
    </lineage>
</organism>
<dbReference type="EMBL" id="CAFBPW010000028">
    <property type="protein sequence ID" value="CAB5028623.1"/>
    <property type="molecule type" value="Genomic_DNA"/>
</dbReference>
<dbReference type="AlphaFoldDB" id="A0A6J7RIH1"/>
<accession>A0A6J7RIH1</accession>
<reference evidence="1" key="1">
    <citation type="submission" date="2020-05" db="EMBL/GenBank/DDBJ databases">
        <authorList>
            <person name="Chiriac C."/>
            <person name="Salcher M."/>
            <person name="Ghai R."/>
            <person name="Kavagutti S V."/>
        </authorList>
    </citation>
    <scope>NUCLEOTIDE SEQUENCE</scope>
</reference>
<name>A0A6J7RIH1_9ZZZZ</name>
<evidence type="ECO:0000313" key="1">
    <source>
        <dbReference type="EMBL" id="CAB5028623.1"/>
    </source>
</evidence>
<gene>
    <name evidence="1" type="ORF">UFOPK4173_00401</name>
</gene>
<protein>
    <submittedName>
        <fullName evidence="1">Unannotated protein</fullName>
    </submittedName>
</protein>
<dbReference type="PROSITE" id="PS51257">
    <property type="entry name" value="PROKAR_LIPOPROTEIN"/>
    <property type="match status" value="1"/>
</dbReference>
<sequence>MKVVLISIAMLGVSTSCRPGYFETPSVVGLEGRSNGWSAVVPLCSGDGISSWQMYSSLAESKDAIELRWSTVEEQPDRFVRLVVDPMTLESGKFNPAEVEVVSKEGDPTDPSKLVSALVTSRGFADWRTETISNQPNRWWIATGDSRLRSVTKDGMWDELDRVCRSRN</sequence>
<proteinExistence type="predicted"/>